<keyword evidence="1" id="KW-0067">ATP-binding</keyword>
<dbReference type="Gene3D" id="3.30.470.20">
    <property type="entry name" value="ATP-grasp fold, B domain"/>
    <property type="match status" value="1"/>
</dbReference>
<reference evidence="4 5" key="1">
    <citation type="submission" date="2020-04" db="EMBL/GenBank/DDBJ databases">
        <title>Thermobifida alba genome sequencing and assembly.</title>
        <authorList>
            <person name="Luzics S."/>
            <person name="Horvath B."/>
            <person name="Nagy I."/>
            <person name="Toth A."/>
            <person name="Nagy I."/>
            <person name="Kukolya J."/>
        </authorList>
    </citation>
    <scope>NUCLEOTIDE SEQUENCE [LARGE SCALE GENOMIC DNA]</scope>
    <source>
        <strain evidence="4 5">DSM 43795</strain>
    </source>
</reference>
<dbReference type="RefSeq" id="WP_248591801.1">
    <property type="nucleotide sequence ID" value="NZ_BAABEB010000001.1"/>
</dbReference>
<gene>
    <name evidence="4" type="ORF">FOF52_00205</name>
</gene>
<evidence type="ECO:0000313" key="5">
    <source>
        <dbReference type="Proteomes" id="UP000832041"/>
    </source>
</evidence>
<dbReference type="PROSITE" id="PS50975">
    <property type="entry name" value="ATP_GRASP"/>
    <property type="match status" value="1"/>
</dbReference>
<dbReference type="InterPro" id="IPR047778">
    <property type="entry name" value="STM4014-like"/>
</dbReference>
<dbReference type="EMBL" id="CP051627">
    <property type="protein sequence ID" value="UPT19580.1"/>
    <property type="molecule type" value="Genomic_DNA"/>
</dbReference>
<evidence type="ECO:0000313" key="4">
    <source>
        <dbReference type="EMBL" id="UPT19580.1"/>
    </source>
</evidence>
<dbReference type="NCBIfam" id="NF038074">
    <property type="entry name" value="fam_STM4014"/>
    <property type="match status" value="1"/>
</dbReference>
<feature type="domain" description="ATP-grasp" evidence="3">
    <location>
        <begin position="126"/>
        <end position="356"/>
    </location>
</feature>
<organism evidence="4 5">
    <name type="scientific">Thermobifida alba</name>
    <name type="common">Thermomonospora alba</name>
    <dbReference type="NCBI Taxonomy" id="53522"/>
    <lineage>
        <taxon>Bacteria</taxon>
        <taxon>Bacillati</taxon>
        <taxon>Actinomycetota</taxon>
        <taxon>Actinomycetes</taxon>
        <taxon>Streptosporangiales</taxon>
        <taxon>Nocardiopsidaceae</taxon>
        <taxon>Thermobifida</taxon>
    </lineage>
</organism>
<evidence type="ECO:0000256" key="1">
    <source>
        <dbReference type="PROSITE-ProRule" id="PRU00409"/>
    </source>
</evidence>
<proteinExistence type="predicted"/>
<accession>A0ABY4L067</accession>
<name>A0ABY4L067_THEAE</name>
<feature type="region of interest" description="Disordered" evidence="2">
    <location>
        <begin position="358"/>
        <end position="387"/>
    </location>
</feature>
<evidence type="ECO:0000256" key="2">
    <source>
        <dbReference type="SAM" id="MobiDB-lite"/>
    </source>
</evidence>
<dbReference type="SUPFAM" id="SSF56059">
    <property type="entry name" value="Glutathione synthetase ATP-binding domain-like"/>
    <property type="match status" value="1"/>
</dbReference>
<protein>
    <recommendedName>
        <fullName evidence="3">ATP-grasp domain-containing protein</fullName>
    </recommendedName>
</protein>
<dbReference type="InterPro" id="IPR011761">
    <property type="entry name" value="ATP-grasp"/>
</dbReference>
<dbReference type="Proteomes" id="UP000832041">
    <property type="component" value="Chromosome"/>
</dbReference>
<keyword evidence="1" id="KW-0547">Nucleotide-binding</keyword>
<sequence length="387" mass="40872">MSSVPLAVVAVPGSRRLRLFTDAVRAAGRPDPVLLPWPELAAGQVRVPPGALVRVDSPGEDAETARLLSGLDHAPDPYRVEGSAAFHAGLRAALDRLAATVAATPGARLLQDVGDLAVMCDKRRCHARLDAAGVPVPPALRGPVDTYADLRARMAERGWSRVFVKPVHGSSASGVVALAARPDRVHAVTSADLVRTGTGVELYNSLRIRTYTDEADVAALVDTLCADGVHVERWLPKAGLHDRTIDLRVLVVAGRATHVVVRAAKSPMTNLHLGNARGDLAALRDRMGEAAWRSAMRTAEAAAACFPRTLHAGVDLLLSPGWRSSAVCEVNAFGDLLPGVLHEGRDSYAEQLDAVFSGRFTPPPPATPHRARPDTAGTGEGTAVRAD</sequence>
<evidence type="ECO:0000259" key="3">
    <source>
        <dbReference type="PROSITE" id="PS50975"/>
    </source>
</evidence>
<keyword evidence="5" id="KW-1185">Reference proteome</keyword>